<accession>A0ABQ6ML49</accession>
<feature type="non-terminal residue" evidence="2">
    <location>
        <position position="178"/>
    </location>
</feature>
<feature type="chain" id="PRO_5046263874" description="EGF-like domain-containing protein" evidence="1">
    <location>
        <begin position="23"/>
        <end position="178"/>
    </location>
</feature>
<evidence type="ECO:0000256" key="1">
    <source>
        <dbReference type="SAM" id="SignalP"/>
    </source>
</evidence>
<keyword evidence="3" id="KW-1185">Reference proteome</keyword>
<organism evidence="2 3">
    <name type="scientific">Tetraparma gracilis</name>
    <dbReference type="NCBI Taxonomy" id="2962635"/>
    <lineage>
        <taxon>Eukaryota</taxon>
        <taxon>Sar</taxon>
        <taxon>Stramenopiles</taxon>
        <taxon>Ochrophyta</taxon>
        <taxon>Bolidophyceae</taxon>
        <taxon>Parmales</taxon>
        <taxon>Triparmaceae</taxon>
        <taxon>Tetraparma</taxon>
    </lineage>
</organism>
<proteinExistence type="predicted"/>
<keyword evidence="1" id="KW-0732">Signal</keyword>
<evidence type="ECO:0000313" key="2">
    <source>
        <dbReference type="EMBL" id="GMI28427.1"/>
    </source>
</evidence>
<gene>
    <name evidence="2" type="ORF">TeGR_g5538</name>
</gene>
<evidence type="ECO:0008006" key="4">
    <source>
        <dbReference type="Google" id="ProtNLM"/>
    </source>
</evidence>
<dbReference type="EMBL" id="BRYB01005745">
    <property type="protein sequence ID" value="GMI28427.1"/>
    <property type="molecule type" value="Genomic_DNA"/>
</dbReference>
<comment type="caution">
    <text evidence="2">The sequence shown here is derived from an EMBL/GenBank/DDBJ whole genome shotgun (WGS) entry which is preliminary data.</text>
</comment>
<name>A0ABQ6ML49_9STRA</name>
<sequence>MSRSHFSSLFLLLSALLPLVPGAHVAPAQSRRLAACVATDTPWSTDIPEDPSTSPYYCIADQGVVTAFEEVGGCVCECLAGYGGPLAGCNLALPCVLGTGNTNQINCLNDGTASGTTGDCACDCTGTGYEDTTCATASACVATETSDDNGTDGNFYCINGGSATGVTGSCGCTCAGES</sequence>
<reference evidence="2 3" key="1">
    <citation type="journal article" date="2023" name="Commun. Biol.">
        <title>Genome analysis of Parmales, the sister group of diatoms, reveals the evolutionary specialization of diatoms from phago-mixotrophs to photoautotrophs.</title>
        <authorList>
            <person name="Ban H."/>
            <person name="Sato S."/>
            <person name="Yoshikawa S."/>
            <person name="Yamada K."/>
            <person name="Nakamura Y."/>
            <person name="Ichinomiya M."/>
            <person name="Sato N."/>
            <person name="Blanc-Mathieu R."/>
            <person name="Endo H."/>
            <person name="Kuwata A."/>
            <person name="Ogata H."/>
        </authorList>
    </citation>
    <scope>NUCLEOTIDE SEQUENCE [LARGE SCALE GENOMIC DNA]</scope>
</reference>
<feature type="signal peptide" evidence="1">
    <location>
        <begin position="1"/>
        <end position="22"/>
    </location>
</feature>
<dbReference type="Proteomes" id="UP001165060">
    <property type="component" value="Unassembled WGS sequence"/>
</dbReference>
<evidence type="ECO:0000313" key="3">
    <source>
        <dbReference type="Proteomes" id="UP001165060"/>
    </source>
</evidence>
<protein>
    <recommendedName>
        <fullName evidence="4">EGF-like domain-containing protein</fullName>
    </recommendedName>
</protein>